<reference evidence="1 2" key="1">
    <citation type="submission" date="2016-04" db="EMBL/GenBank/DDBJ databases">
        <title>The genome of Intoshia linei affirms orthonectids as highly simplified spiralians.</title>
        <authorList>
            <person name="Mikhailov K.V."/>
            <person name="Slusarev G.S."/>
            <person name="Nikitin M.A."/>
            <person name="Logacheva M.D."/>
            <person name="Penin A."/>
            <person name="Aleoshin V."/>
            <person name="Panchin Y.V."/>
        </authorList>
    </citation>
    <scope>NUCLEOTIDE SEQUENCE [LARGE SCALE GENOMIC DNA]</scope>
    <source>
        <strain evidence="1">Intl2013</strain>
        <tissue evidence="1">Whole animal</tissue>
    </source>
</reference>
<proteinExistence type="predicted"/>
<dbReference type="EMBL" id="LWCA01002007">
    <property type="protein sequence ID" value="OAF64229.1"/>
    <property type="molecule type" value="Genomic_DNA"/>
</dbReference>
<gene>
    <name evidence="1" type="ORF">A3Q56_08026</name>
</gene>
<dbReference type="AlphaFoldDB" id="A0A177AQG7"/>
<name>A0A177AQG7_9BILA</name>
<organism evidence="1 2">
    <name type="scientific">Intoshia linei</name>
    <dbReference type="NCBI Taxonomy" id="1819745"/>
    <lineage>
        <taxon>Eukaryota</taxon>
        <taxon>Metazoa</taxon>
        <taxon>Spiralia</taxon>
        <taxon>Lophotrochozoa</taxon>
        <taxon>Mesozoa</taxon>
        <taxon>Orthonectida</taxon>
        <taxon>Rhopaluridae</taxon>
        <taxon>Intoshia</taxon>
    </lineage>
</organism>
<sequence>MRYLNDLESLNKLEVDSLFEMVDRGIIRNLEVSLISRLFNNCKIISEDVIETIINKKSLNIDYYLPQNN</sequence>
<accession>A0A177AQG7</accession>
<dbReference type="Proteomes" id="UP000078046">
    <property type="component" value="Unassembled WGS sequence"/>
</dbReference>
<evidence type="ECO:0000313" key="2">
    <source>
        <dbReference type="Proteomes" id="UP000078046"/>
    </source>
</evidence>
<keyword evidence="2" id="KW-1185">Reference proteome</keyword>
<evidence type="ECO:0000313" key="1">
    <source>
        <dbReference type="EMBL" id="OAF64229.1"/>
    </source>
</evidence>
<protein>
    <submittedName>
        <fullName evidence="1">Uncharacterized protein</fullName>
    </submittedName>
</protein>
<comment type="caution">
    <text evidence="1">The sequence shown here is derived from an EMBL/GenBank/DDBJ whole genome shotgun (WGS) entry which is preliminary data.</text>
</comment>